<sequence length="354" mass="39970">MSFDVRPTLGAAFAGCMIAVGLSAVLGFQTFLYFLIFPSDAFRYKALVGWIWLTDAVHTILICTTMWRFLIEGFGNPDVVKIIFPTIAITVAMTAIITLSVNSFYAWRIHRMSKRNWWLTGPILNISQAFLSIVRVGLAFCEFYNSLESLVHTHLRHAATTTEMMITKTFPVFAAKFKILFTSGLFVSAVTDIIVSAARYYYLRNLKQGYSRTQEVVDAVMVFTINDGILTCAVVITSIICWLALPHNFVYLGIYFTIAKFYSNSVLATLNLRNWYRWTRPVGIPIRANGANDGSSHRLQPISTTNKHDAIDDDRMEVFVDRQVEFNVAELIRADTEVPENMSRKSPEMSSSAV</sequence>
<feature type="transmembrane region" description="Helical" evidence="1">
    <location>
        <begin position="82"/>
        <end position="105"/>
    </location>
</feature>
<accession>A0A6A4GTV8</accession>
<organism evidence="3 4">
    <name type="scientific">Gymnopus androsaceus JB14</name>
    <dbReference type="NCBI Taxonomy" id="1447944"/>
    <lineage>
        <taxon>Eukaryota</taxon>
        <taxon>Fungi</taxon>
        <taxon>Dikarya</taxon>
        <taxon>Basidiomycota</taxon>
        <taxon>Agaricomycotina</taxon>
        <taxon>Agaricomycetes</taxon>
        <taxon>Agaricomycetidae</taxon>
        <taxon>Agaricales</taxon>
        <taxon>Marasmiineae</taxon>
        <taxon>Omphalotaceae</taxon>
        <taxon>Gymnopus</taxon>
    </lineage>
</organism>
<protein>
    <recommendedName>
        <fullName evidence="2">DUF6534 domain-containing protein</fullName>
    </recommendedName>
</protein>
<dbReference type="PANTHER" id="PTHR40465:SF1">
    <property type="entry name" value="DUF6534 DOMAIN-CONTAINING PROTEIN"/>
    <property type="match status" value="1"/>
</dbReference>
<dbReference type="EMBL" id="ML769735">
    <property type="protein sequence ID" value="KAE9388597.1"/>
    <property type="molecule type" value="Genomic_DNA"/>
</dbReference>
<feature type="transmembrane region" description="Helical" evidence="1">
    <location>
        <begin position="117"/>
        <end position="140"/>
    </location>
</feature>
<keyword evidence="1" id="KW-1133">Transmembrane helix</keyword>
<evidence type="ECO:0000313" key="4">
    <source>
        <dbReference type="Proteomes" id="UP000799118"/>
    </source>
</evidence>
<feature type="transmembrane region" description="Helical" evidence="1">
    <location>
        <begin position="223"/>
        <end position="245"/>
    </location>
</feature>
<keyword evidence="1" id="KW-0472">Membrane</keyword>
<dbReference type="Proteomes" id="UP000799118">
    <property type="component" value="Unassembled WGS sequence"/>
</dbReference>
<name>A0A6A4GTV8_9AGAR</name>
<evidence type="ECO:0000313" key="3">
    <source>
        <dbReference type="EMBL" id="KAE9388597.1"/>
    </source>
</evidence>
<dbReference type="OrthoDB" id="3206554at2759"/>
<feature type="transmembrane region" description="Helical" evidence="1">
    <location>
        <begin position="251"/>
        <end position="270"/>
    </location>
</feature>
<evidence type="ECO:0000256" key="1">
    <source>
        <dbReference type="SAM" id="Phobius"/>
    </source>
</evidence>
<feature type="transmembrane region" description="Helical" evidence="1">
    <location>
        <begin position="179"/>
        <end position="202"/>
    </location>
</feature>
<feature type="transmembrane region" description="Helical" evidence="1">
    <location>
        <begin position="47"/>
        <end position="70"/>
    </location>
</feature>
<evidence type="ECO:0000259" key="2">
    <source>
        <dbReference type="Pfam" id="PF20152"/>
    </source>
</evidence>
<proteinExistence type="predicted"/>
<reference evidence="3" key="1">
    <citation type="journal article" date="2019" name="Environ. Microbiol.">
        <title>Fungal ecological strategies reflected in gene transcription - a case study of two litter decomposers.</title>
        <authorList>
            <person name="Barbi F."/>
            <person name="Kohler A."/>
            <person name="Barry K."/>
            <person name="Baskaran P."/>
            <person name="Daum C."/>
            <person name="Fauchery L."/>
            <person name="Ihrmark K."/>
            <person name="Kuo A."/>
            <person name="LaButti K."/>
            <person name="Lipzen A."/>
            <person name="Morin E."/>
            <person name="Grigoriev I.V."/>
            <person name="Henrissat B."/>
            <person name="Lindahl B."/>
            <person name="Martin F."/>
        </authorList>
    </citation>
    <scope>NUCLEOTIDE SEQUENCE</scope>
    <source>
        <strain evidence="3">JB14</strain>
    </source>
</reference>
<dbReference type="AlphaFoldDB" id="A0A6A4GTV8"/>
<keyword evidence="1" id="KW-0812">Transmembrane</keyword>
<gene>
    <name evidence="3" type="ORF">BT96DRAFT_947475</name>
</gene>
<feature type="domain" description="DUF6534" evidence="2">
    <location>
        <begin position="188"/>
        <end position="274"/>
    </location>
</feature>
<keyword evidence="4" id="KW-1185">Reference proteome</keyword>
<dbReference type="PANTHER" id="PTHR40465">
    <property type="entry name" value="CHROMOSOME 1, WHOLE GENOME SHOTGUN SEQUENCE"/>
    <property type="match status" value="1"/>
</dbReference>
<feature type="transmembrane region" description="Helical" evidence="1">
    <location>
        <begin position="12"/>
        <end position="35"/>
    </location>
</feature>
<dbReference type="InterPro" id="IPR045339">
    <property type="entry name" value="DUF6534"/>
</dbReference>
<dbReference type="Pfam" id="PF20152">
    <property type="entry name" value="DUF6534"/>
    <property type="match status" value="1"/>
</dbReference>